<evidence type="ECO:0000313" key="2">
    <source>
        <dbReference type="Proteomes" id="UP000887159"/>
    </source>
</evidence>
<sequence length="88" mass="10092">MDENCGQYAGTNPHCTRLHDDPAKCRLEMQVYSSYPLSTRNFAESHDALLQKFKMAAVVECSRWSTEDNKNLLVQHSTNNLMELSEIQ</sequence>
<name>A0A8X6VZ72_TRICX</name>
<keyword evidence="2" id="KW-1185">Reference proteome</keyword>
<reference evidence="1" key="1">
    <citation type="submission" date="2020-08" db="EMBL/GenBank/DDBJ databases">
        <title>Multicomponent nature underlies the extraordinary mechanical properties of spider dragline silk.</title>
        <authorList>
            <person name="Kono N."/>
            <person name="Nakamura H."/>
            <person name="Mori M."/>
            <person name="Yoshida Y."/>
            <person name="Ohtoshi R."/>
            <person name="Malay A.D."/>
            <person name="Moran D.A.P."/>
            <person name="Tomita M."/>
            <person name="Numata K."/>
            <person name="Arakawa K."/>
        </authorList>
    </citation>
    <scope>NUCLEOTIDE SEQUENCE</scope>
</reference>
<proteinExistence type="predicted"/>
<dbReference type="AlphaFoldDB" id="A0A8X6VZ72"/>
<dbReference type="EMBL" id="BMAU01021371">
    <property type="protein sequence ID" value="GFY25150.1"/>
    <property type="molecule type" value="Genomic_DNA"/>
</dbReference>
<organism evidence="1 2">
    <name type="scientific">Trichonephila clavipes</name>
    <name type="common">Golden silk orbweaver</name>
    <name type="synonym">Nephila clavipes</name>
    <dbReference type="NCBI Taxonomy" id="2585209"/>
    <lineage>
        <taxon>Eukaryota</taxon>
        <taxon>Metazoa</taxon>
        <taxon>Ecdysozoa</taxon>
        <taxon>Arthropoda</taxon>
        <taxon>Chelicerata</taxon>
        <taxon>Arachnida</taxon>
        <taxon>Araneae</taxon>
        <taxon>Araneomorphae</taxon>
        <taxon>Entelegynae</taxon>
        <taxon>Araneoidea</taxon>
        <taxon>Nephilidae</taxon>
        <taxon>Trichonephila</taxon>
    </lineage>
</organism>
<evidence type="ECO:0000313" key="1">
    <source>
        <dbReference type="EMBL" id="GFY25150.1"/>
    </source>
</evidence>
<dbReference type="Proteomes" id="UP000887159">
    <property type="component" value="Unassembled WGS sequence"/>
</dbReference>
<protein>
    <submittedName>
        <fullName evidence="1">Uncharacterized protein</fullName>
    </submittedName>
</protein>
<comment type="caution">
    <text evidence="1">The sequence shown here is derived from an EMBL/GenBank/DDBJ whole genome shotgun (WGS) entry which is preliminary data.</text>
</comment>
<gene>
    <name evidence="1" type="ORF">TNCV_2482711</name>
</gene>
<accession>A0A8X6VZ72</accession>